<feature type="transmembrane region" description="Helical" evidence="2">
    <location>
        <begin position="17"/>
        <end position="42"/>
    </location>
</feature>
<dbReference type="Proteomes" id="UP001519362">
    <property type="component" value="Unassembled WGS sequence"/>
</dbReference>
<sequence>MTTLTEAALRRRRARRWAFIAFAPIAAMGLVLVIGLVAMILFAHQTVQAHIRDDAPAAIAASERQAEVNWFERWKAPYNAGTALAMGDRLPESRARLDEALEHATGLDVCPVQINLALVLERMGNAATGSDAADLFGEALDLALNAPDECRSDEAREASPDPSRDPAQILDDLIERLTQRDPAPPEPEPEEGGEDDEMPDQDALEELEERLERGEGEREQLRDFDDQGGGQGSGVERPW</sequence>
<evidence type="ECO:0000313" key="3">
    <source>
        <dbReference type="EMBL" id="MBP2436916.1"/>
    </source>
</evidence>
<keyword evidence="2" id="KW-0472">Membrane</keyword>
<keyword evidence="2" id="KW-0812">Transmembrane</keyword>
<reference evidence="3 4" key="1">
    <citation type="submission" date="2021-03" db="EMBL/GenBank/DDBJ databases">
        <title>Sequencing the genomes of 1000 actinobacteria strains.</title>
        <authorList>
            <person name="Klenk H.-P."/>
        </authorList>
    </citation>
    <scope>NUCLEOTIDE SEQUENCE [LARGE SCALE GENOMIC DNA]</scope>
    <source>
        <strain evidence="3 4">DSM 24221</strain>
    </source>
</reference>
<evidence type="ECO:0000256" key="2">
    <source>
        <dbReference type="SAM" id="Phobius"/>
    </source>
</evidence>
<dbReference type="RefSeq" id="WP_165135210.1">
    <property type="nucleotide sequence ID" value="NZ_CP049253.1"/>
</dbReference>
<organism evidence="3 4">
    <name type="scientific">Microbacterium amylolyticum</name>
    <dbReference type="NCBI Taxonomy" id="936337"/>
    <lineage>
        <taxon>Bacteria</taxon>
        <taxon>Bacillati</taxon>
        <taxon>Actinomycetota</taxon>
        <taxon>Actinomycetes</taxon>
        <taxon>Micrococcales</taxon>
        <taxon>Microbacteriaceae</taxon>
        <taxon>Microbacterium</taxon>
    </lineage>
</organism>
<dbReference type="EMBL" id="JAGIOL010000001">
    <property type="protein sequence ID" value="MBP2436916.1"/>
    <property type="molecule type" value="Genomic_DNA"/>
</dbReference>
<keyword evidence="2" id="KW-1133">Transmembrane helix</keyword>
<gene>
    <name evidence="3" type="ORF">JOF34_001502</name>
</gene>
<feature type="compositionally biased region" description="Acidic residues" evidence="1">
    <location>
        <begin position="187"/>
        <end position="209"/>
    </location>
</feature>
<feature type="region of interest" description="Disordered" evidence="1">
    <location>
        <begin position="172"/>
        <end position="239"/>
    </location>
</feature>
<evidence type="ECO:0000313" key="4">
    <source>
        <dbReference type="Proteomes" id="UP001519362"/>
    </source>
</evidence>
<protein>
    <recommendedName>
        <fullName evidence="5">Tetratricopeptide repeat-containing protein</fullName>
    </recommendedName>
</protein>
<proteinExistence type="predicted"/>
<evidence type="ECO:0008006" key="5">
    <source>
        <dbReference type="Google" id="ProtNLM"/>
    </source>
</evidence>
<keyword evidence="4" id="KW-1185">Reference proteome</keyword>
<feature type="compositionally biased region" description="Basic and acidic residues" evidence="1">
    <location>
        <begin position="210"/>
        <end position="225"/>
    </location>
</feature>
<evidence type="ECO:0000256" key="1">
    <source>
        <dbReference type="SAM" id="MobiDB-lite"/>
    </source>
</evidence>
<comment type="caution">
    <text evidence="3">The sequence shown here is derived from an EMBL/GenBank/DDBJ whole genome shotgun (WGS) entry which is preliminary data.</text>
</comment>
<accession>A0ABS4ZI04</accession>
<name>A0ABS4ZI04_9MICO</name>